<feature type="domain" description="Metallo-beta-lactamase" evidence="7">
    <location>
        <begin position="50"/>
        <end position="272"/>
    </location>
</feature>
<dbReference type="InterPro" id="IPR036866">
    <property type="entry name" value="RibonucZ/Hydroxyglut_hydro"/>
</dbReference>
<keyword evidence="5 6" id="KW-0884">PQQ biosynthesis</keyword>
<accession>A0A848GBS5</accession>
<proteinExistence type="inferred from homology"/>
<sequence>MYIRVLGSAAGGGFPQWNCNCPNCRQVRAGSPHHQRRTQSSIAVSGDGVRWTLVNASPDILQQFQLFPGTWPKEGLRGCGIESIVLVDAQIDHTTGLYMLREKGSPWPVWCTDPVFEDLTRGNPILHLLEHYCGVARRELPGNGASFHPEGSESLDWRALPLLSAAPPYSPHRNSPVPGDNVGLLIRDPASGKRVFYAPGLAEVDDAVFDAMAGADCVMVDGTFWTDDEMIALGLSSKRARDIGHLAQSGPGGMIEQLSRLPRHVRRVLIHINNTNPILDDSSAQRAILAAAGIEVAFDGMEIAL</sequence>
<dbReference type="UniPathway" id="UPA00539"/>
<evidence type="ECO:0000256" key="6">
    <source>
        <dbReference type="HAMAP-Rule" id="MF_00653"/>
    </source>
</evidence>
<evidence type="ECO:0000256" key="5">
    <source>
        <dbReference type="ARBA" id="ARBA00022905"/>
    </source>
</evidence>
<comment type="function">
    <text evidence="6">May be involved in the transport of PQQ or its precursor to the periplasm.</text>
</comment>
<dbReference type="NCBIfam" id="TIGR02108">
    <property type="entry name" value="PQQ_syn_pqqB"/>
    <property type="match status" value="1"/>
</dbReference>
<evidence type="ECO:0000256" key="3">
    <source>
        <dbReference type="ARBA" id="ARBA00015084"/>
    </source>
</evidence>
<comment type="similarity">
    <text evidence="2 6">Belongs to the PqqB family.</text>
</comment>
<evidence type="ECO:0000259" key="7">
    <source>
        <dbReference type="Pfam" id="PF12706"/>
    </source>
</evidence>
<dbReference type="AlphaFoldDB" id="A0A848GBS5"/>
<dbReference type="GO" id="GO:0018189">
    <property type="term" value="P:pyrroloquinoline quinone biosynthetic process"/>
    <property type="evidence" value="ECO:0007669"/>
    <property type="project" value="UniProtKB-UniRule"/>
</dbReference>
<dbReference type="EMBL" id="JABBGA010000019">
    <property type="protein sequence ID" value="NML27853.1"/>
    <property type="molecule type" value="Genomic_DNA"/>
</dbReference>
<protein>
    <recommendedName>
        <fullName evidence="3 6">Coenzyme PQQ synthesis protein B</fullName>
    </recommendedName>
    <alternativeName>
        <fullName evidence="6">Pyrroloquinoline quinone biosynthesis protein B</fullName>
    </alternativeName>
</protein>
<evidence type="ECO:0000256" key="1">
    <source>
        <dbReference type="ARBA" id="ARBA00004886"/>
    </source>
</evidence>
<dbReference type="InterPro" id="IPR011842">
    <property type="entry name" value="PQQ_synth_PqqB"/>
</dbReference>
<keyword evidence="9" id="KW-1185">Reference proteome</keyword>
<dbReference type="RefSeq" id="WP_169147388.1">
    <property type="nucleotide sequence ID" value="NZ_JABBGA010000019.1"/>
</dbReference>
<evidence type="ECO:0000256" key="2">
    <source>
        <dbReference type="ARBA" id="ARBA00008481"/>
    </source>
</evidence>
<dbReference type="HAMAP" id="MF_00653">
    <property type="entry name" value="PQQ_syn_PqqB"/>
    <property type="match status" value="1"/>
</dbReference>
<evidence type="ECO:0000313" key="8">
    <source>
        <dbReference type="EMBL" id="NML27853.1"/>
    </source>
</evidence>
<evidence type="ECO:0000313" key="9">
    <source>
        <dbReference type="Proteomes" id="UP000580043"/>
    </source>
</evidence>
<dbReference type="SUPFAM" id="SSF56281">
    <property type="entry name" value="Metallo-hydrolase/oxidoreductase"/>
    <property type="match status" value="1"/>
</dbReference>
<evidence type="ECO:0000256" key="4">
    <source>
        <dbReference type="ARBA" id="ARBA00022448"/>
    </source>
</evidence>
<dbReference type="Pfam" id="PF12706">
    <property type="entry name" value="Lactamase_B_2"/>
    <property type="match status" value="1"/>
</dbReference>
<dbReference type="InterPro" id="IPR001279">
    <property type="entry name" value="Metallo-B-lactamas"/>
</dbReference>
<organism evidence="8 9">
    <name type="scientific">Zoogloea dura</name>
    <dbReference type="NCBI Taxonomy" id="2728840"/>
    <lineage>
        <taxon>Bacteria</taxon>
        <taxon>Pseudomonadati</taxon>
        <taxon>Pseudomonadota</taxon>
        <taxon>Betaproteobacteria</taxon>
        <taxon>Rhodocyclales</taxon>
        <taxon>Zoogloeaceae</taxon>
        <taxon>Zoogloea</taxon>
    </lineage>
</organism>
<keyword evidence="4 6" id="KW-0813">Transport</keyword>
<comment type="caution">
    <text evidence="8">The sequence shown here is derived from an EMBL/GenBank/DDBJ whole genome shotgun (WGS) entry which is preliminary data.</text>
</comment>
<dbReference type="Gene3D" id="3.60.15.10">
    <property type="entry name" value="Ribonuclease Z/Hydroxyacylglutathione hydrolase-like"/>
    <property type="match status" value="1"/>
</dbReference>
<dbReference type="CDD" id="cd16274">
    <property type="entry name" value="PQQB-like_MBL-fold"/>
    <property type="match status" value="1"/>
</dbReference>
<reference evidence="8 9" key="1">
    <citation type="submission" date="2020-04" db="EMBL/GenBank/DDBJ databases">
        <title>Zoogloea sp. G-4-1-14 isolated from soil.</title>
        <authorList>
            <person name="Dahal R.H."/>
        </authorList>
    </citation>
    <scope>NUCLEOTIDE SEQUENCE [LARGE SCALE GENOMIC DNA]</scope>
    <source>
        <strain evidence="8 9">G-4-1-14</strain>
    </source>
</reference>
<dbReference type="Proteomes" id="UP000580043">
    <property type="component" value="Unassembled WGS sequence"/>
</dbReference>
<name>A0A848GBS5_9RHOO</name>
<gene>
    <name evidence="6 8" type="primary">pqqB</name>
    <name evidence="8" type="ORF">HHL15_19020</name>
</gene>
<comment type="pathway">
    <text evidence="1 6">Cofactor biosynthesis; pyrroloquinoline quinone biosynthesis.</text>
</comment>